<keyword evidence="4 5" id="KW-0472">Membrane</keyword>
<dbReference type="InterPro" id="IPR032808">
    <property type="entry name" value="DoxX"/>
</dbReference>
<accession>A6WBD5</accession>
<keyword evidence="2 5" id="KW-0812">Transmembrane</keyword>
<evidence type="ECO:0000256" key="1">
    <source>
        <dbReference type="ARBA" id="ARBA00004141"/>
    </source>
</evidence>
<evidence type="ECO:0000256" key="2">
    <source>
        <dbReference type="ARBA" id="ARBA00022692"/>
    </source>
</evidence>
<dbReference type="Pfam" id="PF13564">
    <property type="entry name" value="DoxX_2"/>
    <property type="match status" value="1"/>
</dbReference>
<dbReference type="HOGENOM" id="CLU_126433_0_1_11"/>
<gene>
    <name evidence="6" type="ordered locus">Krad_2652</name>
</gene>
<proteinExistence type="predicted"/>
<name>A6WBD5_KINRD</name>
<dbReference type="OrthoDB" id="3790625at2"/>
<dbReference type="KEGG" id="kra:Krad_2652"/>
<dbReference type="STRING" id="266940.Krad_2652"/>
<keyword evidence="7" id="KW-1185">Reference proteome</keyword>
<reference evidence="7" key="1">
    <citation type="journal article" date="2008" name="PLoS ONE">
        <title>Survival in nuclear waste, extreme resistance, and potential applications gleaned from the genome sequence of Kineococcus radiotolerans SRS30216.</title>
        <authorList>
            <person name="Bagwell C.E."/>
            <person name="Bhat S."/>
            <person name="Hawkins G.M."/>
            <person name="Smith B.W."/>
            <person name="Biswas T."/>
            <person name="Hoover T.R."/>
            <person name="Saunders E."/>
            <person name="Han C.S."/>
            <person name="Tsodikov O.V."/>
            <person name="Shimkets L.J."/>
        </authorList>
    </citation>
    <scope>NUCLEOTIDE SEQUENCE [LARGE SCALE GENOMIC DNA]</scope>
    <source>
        <strain evidence="7">ATCC BAA-149 / DSM 14245 / SRS30216</strain>
    </source>
</reference>
<feature type="transmembrane region" description="Helical" evidence="5">
    <location>
        <begin position="72"/>
        <end position="93"/>
    </location>
</feature>
<feature type="transmembrane region" description="Helical" evidence="5">
    <location>
        <begin position="47"/>
        <end position="66"/>
    </location>
</feature>
<evidence type="ECO:0000313" key="6">
    <source>
        <dbReference type="EMBL" id="ABS04124.1"/>
    </source>
</evidence>
<evidence type="ECO:0000256" key="4">
    <source>
        <dbReference type="ARBA" id="ARBA00023136"/>
    </source>
</evidence>
<protein>
    <submittedName>
        <fullName evidence="6">DoxX family protein</fullName>
    </submittedName>
</protein>
<dbReference type="eggNOG" id="ENOG5032SPK">
    <property type="taxonomic scope" value="Bacteria"/>
</dbReference>
<dbReference type="Proteomes" id="UP000001116">
    <property type="component" value="Chromosome"/>
</dbReference>
<dbReference type="EMBL" id="CP000750">
    <property type="protein sequence ID" value="ABS04124.1"/>
    <property type="molecule type" value="Genomic_DNA"/>
</dbReference>
<dbReference type="AlphaFoldDB" id="A6WBD5"/>
<evidence type="ECO:0000313" key="7">
    <source>
        <dbReference type="Proteomes" id="UP000001116"/>
    </source>
</evidence>
<feature type="transmembrane region" description="Helical" evidence="5">
    <location>
        <begin position="100"/>
        <end position="120"/>
    </location>
</feature>
<dbReference type="GO" id="GO:0016020">
    <property type="term" value="C:membrane"/>
    <property type="evidence" value="ECO:0007669"/>
    <property type="project" value="UniProtKB-SubCell"/>
</dbReference>
<keyword evidence="3 5" id="KW-1133">Transmembrane helix</keyword>
<comment type="subcellular location">
    <subcellularLocation>
        <location evidence="1">Membrane</location>
        <topology evidence="1">Multi-pass membrane protein</topology>
    </subcellularLocation>
</comment>
<feature type="transmembrane region" description="Helical" evidence="5">
    <location>
        <begin position="6"/>
        <end position="26"/>
    </location>
</feature>
<evidence type="ECO:0000256" key="5">
    <source>
        <dbReference type="SAM" id="Phobius"/>
    </source>
</evidence>
<organism evidence="6 7">
    <name type="scientific">Kineococcus radiotolerans (strain ATCC BAA-149 / DSM 14245 / SRS30216)</name>
    <dbReference type="NCBI Taxonomy" id="266940"/>
    <lineage>
        <taxon>Bacteria</taxon>
        <taxon>Bacillati</taxon>
        <taxon>Actinomycetota</taxon>
        <taxon>Actinomycetes</taxon>
        <taxon>Kineosporiales</taxon>
        <taxon>Kineosporiaceae</taxon>
        <taxon>Kineococcus</taxon>
    </lineage>
</organism>
<dbReference type="RefSeq" id="WP_012087644.1">
    <property type="nucleotide sequence ID" value="NC_009664.2"/>
</dbReference>
<sequence>MNVVLWIVAGLLALAFLGAGLMKLAQPRTKLAASGMAWVEDSSDGKVKAIGALEVLGALGLILPAALGTATILTPLAAAGLAIVMLGAVVVHARRGESKALGGPLVLGVLALVLAILRFGPYSF</sequence>
<evidence type="ECO:0000256" key="3">
    <source>
        <dbReference type="ARBA" id="ARBA00022989"/>
    </source>
</evidence>